<name>A0A6I6H5F5_VARPD</name>
<dbReference type="InterPro" id="IPR018895">
    <property type="entry name" value="DUF2474"/>
</dbReference>
<dbReference type="Pfam" id="PF10617">
    <property type="entry name" value="DUF2474"/>
    <property type="match status" value="1"/>
</dbReference>
<accession>A0A6I6H5F5</accession>
<dbReference type="AlphaFoldDB" id="A0A6I6H5F5"/>
<dbReference type="Proteomes" id="UP000425817">
    <property type="component" value="Chromosome"/>
</dbReference>
<evidence type="ECO:0000313" key="3">
    <source>
        <dbReference type="Proteomes" id="UP000425817"/>
    </source>
</evidence>
<protein>
    <submittedName>
        <fullName evidence="2">DUF2474 family protein</fullName>
    </submittedName>
</protein>
<evidence type="ECO:0000256" key="1">
    <source>
        <dbReference type="SAM" id="Phobius"/>
    </source>
</evidence>
<feature type="transmembrane region" description="Helical" evidence="1">
    <location>
        <begin position="20"/>
        <end position="44"/>
    </location>
</feature>
<evidence type="ECO:0000313" key="2">
    <source>
        <dbReference type="EMBL" id="QGW82100.1"/>
    </source>
</evidence>
<keyword evidence="1" id="KW-0472">Membrane</keyword>
<keyword evidence="1" id="KW-0812">Transmembrane</keyword>
<organism evidence="2 3">
    <name type="scientific">Variovorax paradoxus</name>
    <dbReference type="NCBI Taxonomy" id="34073"/>
    <lineage>
        <taxon>Bacteria</taxon>
        <taxon>Pseudomonadati</taxon>
        <taxon>Pseudomonadota</taxon>
        <taxon>Betaproteobacteria</taxon>
        <taxon>Burkholderiales</taxon>
        <taxon>Comamonadaceae</taxon>
        <taxon>Variovorax</taxon>
    </lineage>
</organism>
<gene>
    <name evidence="2" type="ORF">GOQ09_11110</name>
</gene>
<keyword evidence="1" id="KW-1133">Transmembrane helix</keyword>
<reference evidence="2 3" key="1">
    <citation type="submission" date="2019-12" db="EMBL/GenBank/DDBJ databases">
        <title>Hybrid Genome Assemblies of two High G+C Isolates from Undergraduate Microbiology Courses.</title>
        <authorList>
            <person name="Ne Ville C.J."/>
            <person name="Enright D."/>
            <person name="Hernandez I."/>
            <person name="Dodsworth J."/>
            <person name="Orwin P.M."/>
        </authorList>
    </citation>
    <scope>NUCLEOTIDE SEQUENCE [LARGE SCALE GENOMIC DNA]</scope>
    <source>
        <strain evidence="2 3">CSUSB</strain>
    </source>
</reference>
<proteinExistence type="predicted"/>
<dbReference type="EMBL" id="CP046622">
    <property type="protein sequence ID" value="QGW82100.1"/>
    <property type="molecule type" value="Genomic_DNA"/>
</dbReference>
<sequence>MAMGTTDPGPDGRGKWLRRFGWLLAIWMASVVSLYLAALLLRFLMNAVGLSR</sequence>